<evidence type="ECO:0000256" key="6">
    <source>
        <dbReference type="ARBA" id="ARBA00023027"/>
    </source>
</evidence>
<evidence type="ECO:0000256" key="1">
    <source>
        <dbReference type="ARBA" id="ARBA00005855"/>
    </source>
</evidence>
<keyword evidence="7" id="KW-0812">Transmembrane</keyword>
<keyword evidence="7" id="KW-0472">Membrane</keyword>
<keyword evidence="6" id="KW-0520">NAD</keyword>
<dbReference type="InterPro" id="IPR002937">
    <property type="entry name" value="Amino_oxidase"/>
</dbReference>
<dbReference type="Proteomes" id="UP000816034">
    <property type="component" value="Unassembled WGS sequence"/>
</dbReference>
<organism evidence="9 10">
    <name type="scientific">Naegleria lovaniensis</name>
    <name type="common">Amoeba</name>
    <dbReference type="NCBI Taxonomy" id="51637"/>
    <lineage>
        <taxon>Eukaryota</taxon>
        <taxon>Discoba</taxon>
        <taxon>Heterolobosea</taxon>
        <taxon>Tetramitia</taxon>
        <taxon>Eutetramitia</taxon>
        <taxon>Vahlkampfiidae</taxon>
        <taxon>Naegleria</taxon>
    </lineage>
</organism>
<sequence>MLTTILVLGVLAVIFAPLGIIGKWFLNLFVIGRYPEIVIIGSGISGLACGAILSKAGKKVIVLEQNKTAGGCLHTFKRGGFPFEAGIHYIGNFEEGGGLKVLLDSLCDKKIEMDELCSEYDDVVIYDTLSDQLLKRIAIPKGKQNYVNCLHNAFPDERQAIDKYMQQYEETLKTLNDYRVPYLFLKLLPVWIAKLAAPILCAPYFKLVSTSVKSILDSCTKNKTLQNCLAYFYGDYGMQPKECPINVHYNVQAHYMDGAYFPKKGAVEIVESLIKVIRKSGGDVFTKAKVASIMIKNGKATGVQMSNGVVIRANAVVSSAGVYNTFQNLISATDVAKYNLKNQISNYHPSQQTNCIFIGYNKTAEELGLKYQNCWFSTSNDLDGQRERYIQTEDGSIDPKQGIDIPGLLFSIKPQKNGTYITCCFETKYEWFKEWEHQRCKKRGAGYLEIKQRLTERALELLYLAYPQLKNFTPDALDSSTPLTCQHYLGCAFGESYGRKMDADFFTNLEVGRPETPIKGLYLTGQDTFSLGVAGALVSSILTTTTLLHRNMFGDWFAAVSKERRRIKQDKKLQ</sequence>
<protein>
    <recommendedName>
        <fullName evidence="8">Amine oxidase domain-containing protein</fullName>
    </recommendedName>
</protein>
<dbReference type="GeneID" id="68105361"/>
<dbReference type="GO" id="GO:0016491">
    <property type="term" value="F:oxidoreductase activity"/>
    <property type="evidence" value="ECO:0007669"/>
    <property type="project" value="InterPro"/>
</dbReference>
<dbReference type="InterPro" id="IPR052206">
    <property type="entry name" value="Retinol_saturase"/>
</dbReference>
<feature type="domain" description="Amine oxidase" evidence="8">
    <location>
        <begin position="44"/>
        <end position="393"/>
    </location>
</feature>
<comment type="similarity">
    <text evidence="1">Belongs to the carotenoid/retinoid oxidoreductase family. CrtISO subfamily.</text>
</comment>
<dbReference type="InterPro" id="IPR036188">
    <property type="entry name" value="FAD/NAD-bd_sf"/>
</dbReference>
<dbReference type="AlphaFoldDB" id="A0AA88GAP8"/>
<evidence type="ECO:0000256" key="3">
    <source>
        <dbReference type="ARBA" id="ARBA00022729"/>
    </source>
</evidence>
<dbReference type="RefSeq" id="XP_044542235.1">
    <property type="nucleotide sequence ID" value="XM_044688725.1"/>
</dbReference>
<keyword evidence="4" id="KW-0274">FAD</keyword>
<proteinExistence type="inferred from homology"/>
<dbReference type="SUPFAM" id="SSF51905">
    <property type="entry name" value="FAD/NAD(P)-binding domain"/>
    <property type="match status" value="1"/>
</dbReference>
<dbReference type="EMBL" id="PYSW02000061">
    <property type="protein sequence ID" value="KAG2373061.1"/>
    <property type="molecule type" value="Genomic_DNA"/>
</dbReference>
<dbReference type="Pfam" id="PF01593">
    <property type="entry name" value="Amino_oxidase"/>
    <property type="match status" value="1"/>
</dbReference>
<evidence type="ECO:0000313" key="9">
    <source>
        <dbReference type="EMBL" id="KAG2373061.1"/>
    </source>
</evidence>
<keyword evidence="5" id="KW-0521">NADP</keyword>
<evidence type="ECO:0000259" key="8">
    <source>
        <dbReference type="Pfam" id="PF01593"/>
    </source>
</evidence>
<feature type="transmembrane region" description="Helical" evidence="7">
    <location>
        <begin position="5"/>
        <end position="25"/>
    </location>
</feature>
<dbReference type="PANTHER" id="PTHR46091:SF3">
    <property type="entry name" value="AMINE OXIDASE DOMAIN-CONTAINING PROTEIN"/>
    <property type="match status" value="1"/>
</dbReference>
<evidence type="ECO:0000256" key="5">
    <source>
        <dbReference type="ARBA" id="ARBA00022857"/>
    </source>
</evidence>
<keyword evidence="2" id="KW-0285">Flavoprotein</keyword>
<keyword evidence="10" id="KW-1185">Reference proteome</keyword>
<keyword evidence="3" id="KW-0732">Signal</keyword>
<gene>
    <name evidence="9" type="ORF">C9374_012907</name>
</gene>
<accession>A0AA88GAP8</accession>
<evidence type="ECO:0000256" key="4">
    <source>
        <dbReference type="ARBA" id="ARBA00022827"/>
    </source>
</evidence>
<dbReference type="PANTHER" id="PTHR46091">
    <property type="entry name" value="BLR7054 PROTEIN"/>
    <property type="match status" value="1"/>
</dbReference>
<reference evidence="9 10" key="1">
    <citation type="journal article" date="2018" name="BMC Genomics">
        <title>The genome of Naegleria lovaniensis, the basis for a comparative approach to unravel pathogenicity factors of the human pathogenic amoeba N. fowleri.</title>
        <authorList>
            <person name="Liechti N."/>
            <person name="Schurch N."/>
            <person name="Bruggmann R."/>
            <person name="Wittwer M."/>
        </authorList>
    </citation>
    <scope>NUCLEOTIDE SEQUENCE [LARGE SCALE GENOMIC DNA]</scope>
    <source>
        <strain evidence="9 10">ATCC 30569</strain>
    </source>
</reference>
<evidence type="ECO:0000256" key="7">
    <source>
        <dbReference type="SAM" id="Phobius"/>
    </source>
</evidence>
<comment type="caution">
    <text evidence="9">The sequence shown here is derived from an EMBL/GenBank/DDBJ whole genome shotgun (WGS) entry which is preliminary data.</text>
</comment>
<dbReference type="Gene3D" id="3.50.50.60">
    <property type="entry name" value="FAD/NAD(P)-binding domain"/>
    <property type="match status" value="2"/>
</dbReference>
<keyword evidence="7" id="KW-1133">Transmembrane helix</keyword>
<name>A0AA88GAP8_NAELO</name>
<evidence type="ECO:0000256" key="2">
    <source>
        <dbReference type="ARBA" id="ARBA00022630"/>
    </source>
</evidence>
<evidence type="ECO:0000313" key="10">
    <source>
        <dbReference type="Proteomes" id="UP000816034"/>
    </source>
</evidence>